<dbReference type="KEGG" id="tmn:UCRPA7_1175"/>
<sequence>MSVSNSSEGSMPQKEGVVDQHTTDNASDAEDYKGVTAEMAEDTIQDFWEDVDHDWQSSIQDWVENFQMEEQDVKEAHSERQKLLATFKKNNNRAQFWNSQVNLLSEIFNKLAKKDV</sequence>
<evidence type="ECO:0000256" key="1">
    <source>
        <dbReference type="SAM" id="MobiDB-lite"/>
    </source>
</evidence>
<dbReference type="AlphaFoldDB" id="R8BVG9"/>
<dbReference type="GeneID" id="19321300"/>
<dbReference type="HOGENOM" id="CLU_2098528_0_0_1"/>
<accession>R8BVG9</accession>
<reference evidence="3" key="1">
    <citation type="journal article" date="2013" name="Genome Announc.">
        <title>Draft genome sequence of the ascomycete Phaeoacremonium aleophilum strain UCR-PA7, a causal agent of the esca disease complex in grapevines.</title>
        <authorList>
            <person name="Blanco-Ulate B."/>
            <person name="Rolshausen P."/>
            <person name="Cantu D."/>
        </authorList>
    </citation>
    <scope>NUCLEOTIDE SEQUENCE [LARGE SCALE GENOMIC DNA]</scope>
    <source>
        <strain evidence="3">UCR-PA7</strain>
    </source>
</reference>
<keyword evidence="3" id="KW-1185">Reference proteome</keyword>
<evidence type="ECO:0000313" key="2">
    <source>
        <dbReference type="EMBL" id="EOO03366.1"/>
    </source>
</evidence>
<gene>
    <name evidence="2" type="ORF">UCRPA7_1175</name>
</gene>
<dbReference type="RefSeq" id="XP_007911953.1">
    <property type="nucleotide sequence ID" value="XM_007913762.1"/>
</dbReference>
<feature type="compositionally biased region" description="Polar residues" evidence="1">
    <location>
        <begin position="1"/>
        <end position="10"/>
    </location>
</feature>
<name>R8BVG9_PHAM7</name>
<evidence type="ECO:0000313" key="3">
    <source>
        <dbReference type="Proteomes" id="UP000014074"/>
    </source>
</evidence>
<protein>
    <submittedName>
        <fullName evidence="2">Uncharacterized protein</fullName>
    </submittedName>
</protein>
<proteinExistence type="predicted"/>
<dbReference type="Proteomes" id="UP000014074">
    <property type="component" value="Unassembled WGS sequence"/>
</dbReference>
<dbReference type="EMBL" id="KB932835">
    <property type="protein sequence ID" value="EOO03366.1"/>
    <property type="molecule type" value="Genomic_DNA"/>
</dbReference>
<feature type="region of interest" description="Disordered" evidence="1">
    <location>
        <begin position="1"/>
        <end position="32"/>
    </location>
</feature>
<organism evidence="2 3">
    <name type="scientific">Phaeoacremonium minimum (strain UCR-PA7)</name>
    <name type="common">Esca disease fungus</name>
    <name type="synonym">Togninia minima</name>
    <dbReference type="NCBI Taxonomy" id="1286976"/>
    <lineage>
        <taxon>Eukaryota</taxon>
        <taxon>Fungi</taxon>
        <taxon>Dikarya</taxon>
        <taxon>Ascomycota</taxon>
        <taxon>Pezizomycotina</taxon>
        <taxon>Sordariomycetes</taxon>
        <taxon>Sordariomycetidae</taxon>
        <taxon>Togniniales</taxon>
        <taxon>Togniniaceae</taxon>
        <taxon>Phaeoacremonium</taxon>
    </lineage>
</organism>